<feature type="transmembrane region" description="Helical" evidence="7">
    <location>
        <begin position="450"/>
        <end position="467"/>
    </location>
</feature>
<feature type="transmembrane region" description="Helical" evidence="7">
    <location>
        <begin position="427"/>
        <end position="444"/>
    </location>
</feature>
<feature type="transmembrane region" description="Helical" evidence="7">
    <location>
        <begin position="474"/>
        <end position="493"/>
    </location>
</feature>
<feature type="transmembrane region" description="Helical" evidence="7">
    <location>
        <begin position="598"/>
        <end position="617"/>
    </location>
</feature>
<dbReference type="AlphaFoldDB" id="A0A2P6C783"/>
<accession>A0A2P6C783</accession>
<dbReference type="SUPFAM" id="SSF116726">
    <property type="entry name" value="TrkA C-terminal domain-like"/>
    <property type="match status" value="2"/>
</dbReference>
<feature type="transmembrane region" description="Helical" evidence="7">
    <location>
        <begin position="559"/>
        <end position="577"/>
    </location>
</feature>
<evidence type="ECO:0000256" key="7">
    <source>
        <dbReference type="SAM" id="Phobius"/>
    </source>
</evidence>
<evidence type="ECO:0000313" key="11">
    <source>
        <dbReference type="Proteomes" id="UP000247345"/>
    </source>
</evidence>
<keyword evidence="2" id="KW-0813">Transport</keyword>
<keyword evidence="4" id="KW-0677">Repeat</keyword>
<dbReference type="Pfam" id="PF03600">
    <property type="entry name" value="CitMHS"/>
    <property type="match status" value="1"/>
</dbReference>
<evidence type="ECO:0000313" key="10">
    <source>
        <dbReference type="EMBL" id="PQJ68791.1"/>
    </source>
</evidence>
<feature type="domain" description="RCK C-terminal" evidence="8">
    <location>
        <begin position="338"/>
        <end position="402"/>
    </location>
</feature>
<dbReference type="GO" id="GO:0008324">
    <property type="term" value="F:monoatomic cation transmembrane transporter activity"/>
    <property type="evidence" value="ECO:0007669"/>
    <property type="project" value="InterPro"/>
</dbReference>
<dbReference type="InterPro" id="IPR051679">
    <property type="entry name" value="DASS-Related_Transporters"/>
</dbReference>
<evidence type="ECO:0000256" key="6">
    <source>
        <dbReference type="ARBA" id="ARBA00023136"/>
    </source>
</evidence>
<name>A0A2P6C783_9FLAO</name>
<feature type="domain" description="Citrate transporter-like" evidence="9">
    <location>
        <begin position="12"/>
        <end position="547"/>
    </location>
</feature>
<dbReference type="Gene3D" id="3.30.70.1450">
    <property type="entry name" value="Regulator of K+ conductance, C-terminal domain"/>
    <property type="match status" value="2"/>
</dbReference>
<dbReference type="RefSeq" id="WP_105049733.1">
    <property type="nucleotide sequence ID" value="NZ_CP150661.1"/>
</dbReference>
<keyword evidence="6 7" id="KW-0472">Membrane</keyword>
<dbReference type="GO" id="GO:0006813">
    <property type="term" value="P:potassium ion transport"/>
    <property type="evidence" value="ECO:0007669"/>
    <property type="project" value="InterPro"/>
</dbReference>
<dbReference type="OrthoDB" id="9765532at2"/>
<dbReference type="InterPro" id="IPR004680">
    <property type="entry name" value="Cit_transptr-like_dom"/>
</dbReference>
<evidence type="ECO:0000259" key="8">
    <source>
        <dbReference type="Pfam" id="PF02080"/>
    </source>
</evidence>
<feature type="transmembrane region" description="Helical" evidence="7">
    <location>
        <begin position="536"/>
        <end position="553"/>
    </location>
</feature>
<feature type="transmembrane region" description="Helical" evidence="7">
    <location>
        <begin position="53"/>
        <end position="71"/>
    </location>
</feature>
<comment type="caution">
    <text evidence="10">The sequence shown here is derived from an EMBL/GenBank/DDBJ whole genome shotgun (WGS) entry which is preliminary data.</text>
</comment>
<proteinExistence type="predicted"/>
<dbReference type="PANTHER" id="PTHR43652:SF1">
    <property type="entry name" value="RESPONSE REGULATOR"/>
    <property type="match status" value="1"/>
</dbReference>
<evidence type="ECO:0000256" key="4">
    <source>
        <dbReference type="ARBA" id="ARBA00022737"/>
    </source>
</evidence>
<feature type="transmembrane region" description="Helical" evidence="7">
    <location>
        <begin position="91"/>
        <end position="121"/>
    </location>
</feature>
<evidence type="ECO:0000259" key="9">
    <source>
        <dbReference type="Pfam" id="PF03600"/>
    </source>
</evidence>
<evidence type="ECO:0000256" key="5">
    <source>
        <dbReference type="ARBA" id="ARBA00022989"/>
    </source>
</evidence>
<feature type="transmembrane region" description="Helical" evidence="7">
    <location>
        <begin position="513"/>
        <end position="529"/>
    </location>
</feature>
<gene>
    <name evidence="10" type="ORF">BTO14_12135</name>
</gene>
<keyword evidence="5 7" id="KW-1133">Transmembrane helix</keyword>
<dbReference type="PANTHER" id="PTHR43652">
    <property type="entry name" value="BASIC AMINO ACID ANTIPORTER YFCC-RELATED"/>
    <property type="match status" value="1"/>
</dbReference>
<protein>
    <submittedName>
        <fullName evidence="10">Uncharacterized protein</fullName>
    </submittedName>
</protein>
<feature type="transmembrane region" description="Helical" evidence="7">
    <location>
        <begin position="133"/>
        <end position="151"/>
    </location>
</feature>
<dbReference type="EMBL" id="MSCK01000002">
    <property type="protein sequence ID" value="PQJ68791.1"/>
    <property type="molecule type" value="Genomic_DNA"/>
</dbReference>
<dbReference type="GO" id="GO:0005886">
    <property type="term" value="C:plasma membrane"/>
    <property type="evidence" value="ECO:0007669"/>
    <property type="project" value="TreeGrafter"/>
</dbReference>
<dbReference type="InterPro" id="IPR036721">
    <property type="entry name" value="RCK_C_sf"/>
</dbReference>
<keyword evidence="3 7" id="KW-0812">Transmembrane</keyword>
<evidence type="ECO:0000256" key="1">
    <source>
        <dbReference type="ARBA" id="ARBA00004141"/>
    </source>
</evidence>
<dbReference type="Proteomes" id="UP000247345">
    <property type="component" value="Unassembled WGS sequence"/>
</dbReference>
<reference evidence="10 11" key="1">
    <citation type="submission" date="2016-12" db="EMBL/GenBank/DDBJ databases">
        <title>Trade-off between light-utilization and light-protection in marine flavobacteria.</title>
        <authorList>
            <person name="Kumagai Y."/>
            <person name="Yoshizawa S."/>
            <person name="Kogure K."/>
            <person name="Iwasaki W."/>
        </authorList>
    </citation>
    <scope>NUCLEOTIDE SEQUENCE [LARGE SCALE GENOMIC DNA]</scope>
    <source>
        <strain evidence="10 11">KCTC 12100</strain>
    </source>
</reference>
<dbReference type="InterPro" id="IPR006037">
    <property type="entry name" value="RCK_C"/>
</dbReference>
<dbReference type="Pfam" id="PF02080">
    <property type="entry name" value="TrkA_C"/>
    <property type="match status" value="1"/>
</dbReference>
<keyword evidence="11" id="KW-1185">Reference proteome</keyword>
<evidence type="ECO:0000256" key="2">
    <source>
        <dbReference type="ARBA" id="ARBA00022448"/>
    </source>
</evidence>
<sequence length="620" mass="68272">MTTTFIILAITIILFVSGKIRPDIVAITSMMALSMTGVLTVGETFSGFSNSSIILIAGLFIVGEAMSRTGLTSWLGNKIIVLSKNNSNKLLVLIIIGSAILSAFMSNTGTVASLMPVIIAASWRLKTPASKMLIPLSFAAATGGLLTLTGTPTNIVTNQAMIDAGIPEFGFFEFAYIGVPLLFLTVIYMRYLGTKLLPSNKSRRLEDIDESIQSIEDSYQLFEGFWRVRIRPNSSAVGKTMKELKLGSLMGVTIIKMISKEDITTSFLKKVGFKKSDLDEFPDLNRQMNIGDELIVNCSENRIHRFIDKYNVAATRLTDVDGEFIKQNVLSDEIGMCELIIAPKSSYKGRHINTGRFGKKYNLQVIAVSRYNKRIRGREFDLREGDVILVRAKWEDIKAIQEESRDFLIIGSPEELSKEVGTITRKGIISILAMIFMVCMFIWGPYSSSITVMLTAFIMIAGGCINMNQSYRSINWNVIIIMAGMIPMGVALQKTGGAKFIADSMILLVGEKHPTYFLAGIFLITSFLSQVMSNTATAILMAPIVLVASLELGYSPHPFMMALAVSASTAFLTPFGTPTNTMVMNAGNYKFTDYLKSGAILLLMFFIVSIVLIPIIWPYS</sequence>
<feature type="transmembrane region" description="Helical" evidence="7">
    <location>
        <begin position="171"/>
        <end position="193"/>
    </location>
</feature>
<comment type="subcellular location">
    <subcellularLocation>
        <location evidence="1">Membrane</location>
        <topology evidence="1">Multi-pass membrane protein</topology>
    </subcellularLocation>
</comment>
<organism evidence="10 11">
    <name type="scientific">Polaribacter butkevichii</name>
    <dbReference type="NCBI Taxonomy" id="218490"/>
    <lineage>
        <taxon>Bacteria</taxon>
        <taxon>Pseudomonadati</taxon>
        <taxon>Bacteroidota</taxon>
        <taxon>Flavobacteriia</taxon>
        <taxon>Flavobacteriales</taxon>
        <taxon>Flavobacteriaceae</taxon>
    </lineage>
</organism>
<evidence type="ECO:0000256" key="3">
    <source>
        <dbReference type="ARBA" id="ARBA00022692"/>
    </source>
</evidence>